<name>A0AAW0MHM8_9GOBI</name>
<feature type="coiled-coil region" evidence="1">
    <location>
        <begin position="271"/>
        <end position="305"/>
    </location>
</feature>
<reference evidence="3" key="1">
    <citation type="submission" date="2024-04" db="EMBL/GenBank/DDBJ databases">
        <title>Salinicola lusitanus LLJ914,a marine bacterium isolated from the Okinawa Trough.</title>
        <authorList>
            <person name="Li J."/>
        </authorList>
    </citation>
    <scope>NUCLEOTIDE SEQUENCE [LARGE SCALE GENOMIC DNA]</scope>
</reference>
<evidence type="ECO:0000256" key="1">
    <source>
        <dbReference type="SAM" id="Coils"/>
    </source>
</evidence>
<dbReference type="EMBL" id="JBBPFD010000685">
    <property type="protein sequence ID" value="KAK7877564.1"/>
    <property type="molecule type" value="Genomic_DNA"/>
</dbReference>
<evidence type="ECO:0000313" key="2">
    <source>
        <dbReference type="EMBL" id="KAK7877564.1"/>
    </source>
</evidence>
<protein>
    <submittedName>
        <fullName evidence="2">Uncharacterized protein</fullName>
    </submittedName>
</protein>
<feature type="coiled-coil region" evidence="1">
    <location>
        <begin position="186"/>
        <end position="227"/>
    </location>
</feature>
<dbReference type="Proteomes" id="UP001460270">
    <property type="component" value="Unassembled WGS sequence"/>
</dbReference>
<accession>A0AAW0MHM8</accession>
<dbReference type="AlphaFoldDB" id="A0AAW0MHM8"/>
<evidence type="ECO:0000313" key="3">
    <source>
        <dbReference type="Proteomes" id="UP001460270"/>
    </source>
</evidence>
<gene>
    <name evidence="2" type="ORF">WMY93_031721</name>
</gene>
<feature type="coiled-coil region" evidence="1">
    <location>
        <begin position="86"/>
        <end position="120"/>
    </location>
</feature>
<keyword evidence="1" id="KW-0175">Coiled coil</keyword>
<organism evidence="2 3">
    <name type="scientific">Mugilogobius chulae</name>
    <name type="common">yellowstripe goby</name>
    <dbReference type="NCBI Taxonomy" id="88201"/>
    <lineage>
        <taxon>Eukaryota</taxon>
        <taxon>Metazoa</taxon>
        <taxon>Chordata</taxon>
        <taxon>Craniata</taxon>
        <taxon>Vertebrata</taxon>
        <taxon>Euteleostomi</taxon>
        <taxon>Actinopterygii</taxon>
        <taxon>Neopterygii</taxon>
        <taxon>Teleostei</taxon>
        <taxon>Neoteleostei</taxon>
        <taxon>Acanthomorphata</taxon>
        <taxon>Gobiaria</taxon>
        <taxon>Gobiiformes</taxon>
        <taxon>Gobioidei</taxon>
        <taxon>Gobiidae</taxon>
        <taxon>Gobionellinae</taxon>
        <taxon>Mugilogobius</taxon>
    </lineage>
</organism>
<sequence length="385" mass="45753">MPEVNAEERYAELQAGKERYLQENQQVREKIAKVLQKLSVESCWQKKSEAVEVAKRALVLENAQLKEHLWSVTRAYDEIRIKEFANRDKIAEVQELEHVRENLQRQIDRKQEAIINCKVKLACFKNIDKEAASVKADNKKLLKKYAKLVEVWEKLYGNLEDIENEIIETREVWRENAGLYEKIFTLENHITKKKALQTRLKSLKCEKKYLEKERKGLVKQASSLEKDGKKHLVDQLLKKQQILKDEILNQRHMSDQLQQQYGELYVQVYSLELLEFSNANKEQEIEEMVELKKEQRRDIRRHRMNLKRSPGAAQGRRKVWGVAGGVRSSRRSKKDQLRRWNTPPDWYLSSARPQTVWTAHSWRFEEQRGRLMCVDRANRRFRSAV</sequence>
<feature type="coiled-coil region" evidence="1">
    <location>
        <begin position="3"/>
        <end position="37"/>
    </location>
</feature>
<proteinExistence type="predicted"/>
<keyword evidence="3" id="KW-1185">Reference proteome</keyword>
<comment type="caution">
    <text evidence="2">The sequence shown here is derived from an EMBL/GenBank/DDBJ whole genome shotgun (WGS) entry which is preliminary data.</text>
</comment>